<sequence length="172" mass="19204">MAKDFMNYSGMVQDALRGVVRQALTRIATQGLPGNHHLYLSFKTGAPGVDIPEHLRERYPEEMTIVLQHQYWGLKASESEFEVQLNFNKMPERLVVPYTAMTGFFDPSVQFGLQFQPNGEEAPAARPAAPAETASLSTLRRDEAADDKPEPETPPAGEKRGEVLTLDAFRKK</sequence>
<gene>
    <name evidence="2" type="ORF">DKG74_18875</name>
</gene>
<accession>A0A317DXA4</accession>
<protein>
    <recommendedName>
        <fullName evidence="4">Stringent starvation protein B</fullName>
    </recommendedName>
</protein>
<evidence type="ECO:0008006" key="4">
    <source>
        <dbReference type="Google" id="ProtNLM"/>
    </source>
</evidence>
<keyword evidence="3" id="KW-1185">Reference proteome</keyword>
<evidence type="ECO:0000256" key="1">
    <source>
        <dbReference type="SAM" id="MobiDB-lite"/>
    </source>
</evidence>
<reference evidence="2 3" key="1">
    <citation type="submission" date="2018-05" db="EMBL/GenBank/DDBJ databases">
        <title>Zavarzinia sp. HR-AS.</title>
        <authorList>
            <person name="Lee Y."/>
            <person name="Jeon C.O."/>
        </authorList>
    </citation>
    <scope>NUCLEOTIDE SEQUENCE [LARGE SCALE GENOMIC DNA]</scope>
    <source>
        <strain evidence="2 3">HR-AS</strain>
    </source>
</reference>
<feature type="compositionally biased region" description="Low complexity" evidence="1">
    <location>
        <begin position="120"/>
        <end position="134"/>
    </location>
</feature>
<dbReference type="InterPro" id="IPR007481">
    <property type="entry name" value="SspB"/>
</dbReference>
<organism evidence="2 3">
    <name type="scientific">Zavarzinia aquatilis</name>
    <dbReference type="NCBI Taxonomy" id="2211142"/>
    <lineage>
        <taxon>Bacteria</taxon>
        <taxon>Pseudomonadati</taxon>
        <taxon>Pseudomonadota</taxon>
        <taxon>Alphaproteobacteria</taxon>
        <taxon>Rhodospirillales</taxon>
        <taxon>Zavarziniaceae</taxon>
        <taxon>Zavarzinia</taxon>
    </lineage>
</organism>
<evidence type="ECO:0000313" key="2">
    <source>
        <dbReference type="EMBL" id="PWR18486.1"/>
    </source>
</evidence>
<proteinExistence type="predicted"/>
<dbReference type="RefSeq" id="WP_109907734.1">
    <property type="nucleotide sequence ID" value="NZ_QGLE01000014.1"/>
</dbReference>
<evidence type="ECO:0000313" key="3">
    <source>
        <dbReference type="Proteomes" id="UP000245461"/>
    </source>
</evidence>
<dbReference type="Gene3D" id="2.30.30.220">
    <property type="entry name" value="SspB-like"/>
    <property type="match status" value="1"/>
</dbReference>
<feature type="region of interest" description="Disordered" evidence="1">
    <location>
        <begin position="118"/>
        <end position="172"/>
    </location>
</feature>
<dbReference type="EMBL" id="QGLE01000014">
    <property type="protein sequence ID" value="PWR18486.1"/>
    <property type="molecule type" value="Genomic_DNA"/>
</dbReference>
<dbReference type="AlphaFoldDB" id="A0A317DXA4"/>
<dbReference type="InterPro" id="IPR036760">
    <property type="entry name" value="SspB-like_sf"/>
</dbReference>
<name>A0A317DXA4_9PROT</name>
<dbReference type="Pfam" id="PF04386">
    <property type="entry name" value="SspB"/>
    <property type="match status" value="1"/>
</dbReference>
<dbReference type="SUPFAM" id="SSF101738">
    <property type="entry name" value="SspB-like"/>
    <property type="match status" value="1"/>
</dbReference>
<feature type="compositionally biased region" description="Basic and acidic residues" evidence="1">
    <location>
        <begin position="139"/>
        <end position="162"/>
    </location>
</feature>
<dbReference type="OrthoDB" id="9800412at2"/>
<dbReference type="Proteomes" id="UP000245461">
    <property type="component" value="Unassembled WGS sequence"/>
</dbReference>
<comment type="caution">
    <text evidence="2">The sequence shown here is derived from an EMBL/GenBank/DDBJ whole genome shotgun (WGS) entry which is preliminary data.</text>
</comment>